<dbReference type="Proteomes" id="UP000702954">
    <property type="component" value="Unassembled WGS sequence"/>
</dbReference>
<dbReference type="NCBIfam" id="TIGR04482">
    <property type="entry name" value="D_pro_red_PrdD"/>
    <property type="match status" value="1"/>
</dbReference>
<protein>
    <submittedName>
        <fullName evidence="2">D-proline reductase (Dithiol) PrdD</fullName>
    </submittedName>
    <submittedName>
        <fullName evidence="1">Proline reductase cluster protein PrdD</fullName>
    </submittedName>
</protein>
<dbReference type="EMBL" id="BHEO01000002">
    <property type="protein sequence ID" value="GBU03957.1"/>
    <property type="molecule type" value="Genomic_DNA"/>
</dbReference>
<evidence type="ECO:0000313" key="2">
    <source>
        <dbReference type="EMBL" id="TCS65471.1"/>
    </source>
</evidence>
<name>A0A4V2UPE1_9FIRM</name>
<dbReference type="EMBL" id="SLZV01000023">
    <property type="protein sequence ID" value="TCS65471.1"/>
    <property type="molecule type" value="Genomic_DNA"/>
</dbReference>
<evidence type="ECO:0000313" key="3">
    <source>
        <dbReference type="Proteomes" id="UP000294613"/>
    </source>
</evidence>
<accession>A0A4V2UPE1</accession>
<dbReference type="Proteomes" id="UP000294613">
    <property type="component" value="Unassembled WGS sequence"/>
</dbReference>
<keyword evidence="4" id="KW-1185">Reference proteome</keyword>
<dbReference type="GeneID" id="97508067"/>
<organism evidence="2 3">
    <name type="scientific">Faecalimonas umbilicata</name>
    <dbReference type="NCBI Taxonomy" id="1912855"/>
    <lineage>
        <taxon>Bacteria</taxon>
        <taxon>Bacillati</taxon>
        <taxon>Bacillota</taxon>
        <taxon>Clostridia</taxon>
        <taxon>Lachnospirales</taxon>
        <taxon>Lachnospiraceae</taxon>
        <taxon>Faecalimonas</taxon>
    </lineage>
</organism>
<reference evidence="1 4" key="1">
    <citation type="journal article" date="2018" name="Int. J. Syst. Evol. Microbiol.">
        <title>Draft Genome Sequence of Faecalimonas umbilicata JCM 30896T, an Acetate-Producing Bacterium Isolated from Human Feces.</title>
        <authorList>
            <person name="Sakamoto M."/>
            <person name="Ikeyama N."/>
            <person name="Yuki M."/>
            <person name="Ohkuma M."/>
        </authorList>
    </citation>
    <scope>NUCLEOTIDE SEQUENCE [LARGE SCALE GENOMIC DNA]</scope>
    <source>
        <strain evidence="1 4">EGH7</strain>
    </source>
</reference>
<evidence type="ECO:0000313" key="1">
    <source>
        <dbReference type="EMBL" id="GBU03957.1"/>
    </source>
</evidence>
<proteinExistence type="predicted"/>
<gene>
    <name evidence="1" type="primary">prdD</name>
    <name evidence="2" type="ORF">EDD74_12337</name>
    <name evidence="1" type="ORF">FAEUMB_04980</name>
</gene>
<dbReference type="RefSeq" id="WP_009263323.1">
    <property type="nucleotide sequence ID" value="NZ_AP031411.1"/>
</dbReference>
<sequence>MEEIRKRRLVIKAFHAETVREGQENRITRAREIEVAPESFAEKADHEMIEQIRIRLVHPDQYQEETNSIMDVIPISAKVLGEIGEGVTHTVTGAYVLLTGVDVDGIQTAEFGSSEGVIEEQIAWGKAGTPKRGDELILFEVTFCAGKGQDREAVTRAHALCDEFVQQYRECLKKLRGEQCTERREFYDIERPGRKKVVIVKQVAGQGAMYDMQLFAKEPSGMAGGRSIIDMGNMPLVVTPNEYRDGILRSMQ</sequence>
<dbReference type="InterPro" id="IPR031000">
    <property type="entry name" value="D_pro_red_PrdD"/>
</dbReference>
<evidence type="ECO:0000313" key="4">
    <source>
        <dbReference type="Proteomes" id="UP000702954"/>
    </source>
</evidence>
<reference evidence="2 3" key="2">
    <citation type="submission" date="2019-03" db="EMBL/GenBank/DDBJ databases">
        <title>Genomic Encyclopedia of Type Strains, Phase IV (KMG-IV): sequencing the most valuable type-strain genomes for metagenomic binning, comparative biology and taxonomic classification.</title>
        <authorList>
            <person name="Goeker M."/>
        </authorList>
    </citation>
    <scope>NUCLEOTIDE SEQUENCE [LARGE SCALE GENOMIC DNA]</scope>
    <source>
        <strain evidence="2 3">DSM 103426</strain>
    </source>
</reference>
<comment type="caution">
    <text evidence="2">The sequence shown here is derived from an EMBL/GenBank/DDBJ whole genome shotgun (WGS) entry which is preliminary data.</text>
</comment>
<dbReference type="AlphaFoldDB" id="A0A4V2UPE1"/>